<reference evidence="1 2" key="1">
    <citation type="journal article" date="2010" name="Nature">
        <title>Genome sequencing and analysis of the model grass Brachypodium distachyon.</title>
        <authorList>
            <consortium name="International Brachypodium Initiative"/>
        </authorList>
    </citation>
    <scope>NUCLEOTIDE SEQUENCE [LARGE SCALE GENOMIC DNA]</scope>
    <source>
        <strain evidence="1 2">Bd21</strain>
    </source>
</reference>
<dbReference type="EnsemblPlants" id="PNT71179">
    <property type="protein sequence ID" value="PNT71179"/>
    <property type="gene ID" value="BRADI_2g24167v3"/>
</dbReference>
<dbReference type="Gramene" id="PNT71179">
    <property type="protein sequence ID" value="PNT71179"/>
    <property type="gene ID" value="BRADI_2g24167v3"/>
</dbReference>
<protein>
    <submittedName>
        <fullName evidence="1 2">Uncharacterized protein</fullName>
    </submittedName>
</protein>
<evidence type="ECO:0000313" key="3">
    <source>
        <dbReference type="Proteomes" id="UP000008810"/>
    </source>
</evidence>
<proteinExistence type="predicted"/>
<gene>
    <name evidence="1" type="ORF">BRADI_2g24167v3</name>
</gene>
<evidence type="ECO:0000313" key="2">
    <source>
        <dbReference type="EnsemblPlants" id="PNT71179"/>
    </source>
</evidence>
<sequence>MEMPLSRKLVSCLLHCPGIGVATYAMKSVVLTTRLFGLLVFFLVDLSTEKQFYSLSRKGYYPGHGAFIDLTFSPFEVDGSCGFSKLLRLVQLVQV</sequence>
<keyword evidence="3" id="KW-1185">Reference proteome</keyword>
<accession>A0A2K2DA76</accession>
<dbReference type="EMBL" id="CM000881">
    <property type="protein sequence ID" value="PNT71179.1"/>
    <property type="molecule type" value="Genomic_DNA"/>
</dbReference>
<dbReference type="Proteomes" id="UP000008810">
    <property type="component" value="Chromosome 2"/>
</dbReference>
<dbReference type="InParanoid" id="A0A2K2DA76"/>
<dbReference type="AlphaFoldDB" id="A0A2K2DA76"/>
<evidence type="ECO:0000313" key="1">
    <source>
        <dbReference type="EMBL" id="PNT71179.1"/>
    </source>
</evidence>
<reference evidence="1" key="2">
    <citation type="submission" date="2017-06" db="EMBL/GenBank/DDBJ databases">
        <title>WGS assembly of Brachypodium distachyon.</title>
        <authorList>
            <consortium name="The International Brachypodium Initiative"/>
            <person name="Lucas S."/>
            <person name="Harmon-Smith M."/>
            <person name="Lail K."/>
            <person name="Tice H."/>
            <person name="Grimwood J."/>
            <person name="Bruce D."/>
            <person name="Barry K."/>
            <person name="Shu S."/>
            <person name="Lindquist E."/>
            <person name="Wang M."/>
            <person name="Pitluck S."/>
            <person name="Vogel J.P."/>
            <person name="Garvin D.F."/>
            <person name="Mockler T.C."/>
            <person name="Schmutz J."/>
            <person name="Rokhsar D."/>
            <person name="Bevan M.W."/>
        </authorList>
    </citation>
    <scope>NUCLEOTIDE SEQUENCE</scope>
    <source>
        <strain evidence="1">Bd21</strain>
    </source>
</reference>
<reference evidence="2" key="3">
    <citation type="submission" date="2018-08" db="UniProtKB">
        <authorList>
            <consortium name="EnsemblPlants"/>
        </authorList>
    </citation>
    <scope>IDENTIFICATION</scope>
    <source>
        <strain evidence="2">cv. Bd21</strain>
    </source>
</reference>
<organism evidence="1">
    <name type="scientific">Brachypodium distachyon</name>
    <name type="common">Purple false brome</name>
    <name type="synonym">Trachynia distachya</name>
    <dbReference type="NCBI Taxonomy" id="15368"/>
    <lineage>
        <taxon>Eukaryota</taxon>
        <taxon>Viridiplantae</taxon>
        <taxon>Streptophyta</taxon>
        <taxon>Embryophyta</taxon>
        <taxon>Tracheophyta</taxon>
        <taxon>Spermatophyta</taxon>
        <taxon>Magnoliopsida</taxon>
        <taxon>Liliopsida</taxon>
        <taxon>Poales</taxon>
        <taxon>Poaceae</taxon>
        <taxon>BOP clade</taxon>
        <taxon>Pooideae</taxon>
        <taxon>Stipodae</taxon>
        <taxon>Brachypodieae</taxon>
        <taxon>Brachypodium</taxon>
    </lineage>
</organism>
<name>A0A2K2DA76_BRADI</name>